<feature type="transmembrane region" description="Helical" evidence="1">
    <location>
        <begin position="36"/>
        <end position="56"/>
    </location>
</feature>
<dbReference type="Proteomes" id="UP001295740">
    <property type="component" value="Unassembled WGS sequence"/>
</dbReference>
<dbReference type="AlphaFoldDB" id="A0AAI8YGI0"/>
<dbReference type="EMBL" id="CAUWAG010000006">
    <property type="protein sequence ID" value="CAJ2503914.1"/>
    <property type="molecule type" value="Genomic_DNA"/>
</dbReference>
<protein>
    <submittedName>
        <fullName evidence="2">Uu.00g113080.m01.CDS01</fullName>
    </submittedName>
</protein>
<keyword evidence="3" id="KW-1185">Reference proteome</keyword>
<organism evidence="2 3">
    <name type="scientific">Anthostomella pinea</name>
    <dbReference type="NCBI Taxonomy" id="933095"/>
    <lineage>
        <taxon>Eukaryota</taxon>
        <taxon>Fungi</taxon>
        <taxon>Dikarya</taxon>
        <taxon>Ascomycota</taxon>
        <taxon>Pezizomycotina</taxon>
        <taxon>Sordariomycetes</taxon>
        <taxon>Xylariomycetidae</taxon>
        <taxon>Xylariales</taxon>
        <taxon>Xylariaceae</taxon>
        <taxon>Anthostomella</taxon>
    </lineage>
</organism>
<evidence type="ECO:0000313" key="3">
    <source>
        <dbReference type="Proteomes" id="UP001295740"/>
    </source>
</evidence>
<accession>A0AAI8YGI0</accession>
<keyword evidence="1" id="KW-1133">Transmembrane helix</keyword>
<proteinExistence type="predicted"/>
<evidence type="ECO:0000256" key="1">
    <source>
        <dbReference type="SAM" id="Phobius"/>
    </source>
</evidence>
<keyword evidence="1" id="KW-0472">Membrane</keyword>
<reference evidence="2" key="1">
    <citation type="submission" date="2023-10" db="EMBL/GenBank/DDBJ databases">
        <authorList>
            <person name="Hackl T."/>
        </authorList>
    </citation>
    <scope>NUCLEOTIDE SEQUENCE</scope>
</reference>
<name>A0AAI8YGI0_9PEZI</name>
<evidence type="ECO:0000313" key="2">
    <source>
        <dbReference type="EMBL" id="CAJ2503914.1"/>
    </source>
</evidence>
<gene>
    <name evidence="2" type="ORF">KHLLAP_LOCUS4382</name>
</gene>
<sequence>MRLRLTFIFGLGFFLIAVDIMRLSSGLDPHNIQHHRVLWGAIEVAVASLVATLPTFEMQWFEIEEVTTRISGGDEEDILVDEGADMGGILVQT</sequence>
<comment type="caution">
    <text evidence="2">The sequence shown here is derived from an EMBL/GenBank/DDBJ whole genome shotgun (WGS) entry which is preliminary data.</text>
</comment>
<keyword evidence="1" id="KW-0812">Transmembrane</keyword>